<sequence>MTATSTSPTAATEQAPGPACRLCGARLDRTFVDLGMSPPCEAILRADQVDQGETFYPLNVRLCTRCLLVQLPAYVPETEIFDDYAYFSSYSTSWVEHARRYVDAAVERLGLVPGASFVVEVASNDGYLLQHVMERGIRCLGIEPARTVAEAAVARGVPTLVEFLGEETGRAVRGEHGPADLVVANNVFAHVPDIVDFAKGLRALVADDGRVTIEIPHLLRLIEGNEYDTIYHEHFSYLSLLTTQRVLAAAGLTVVDVEELASHGGSLRTWSAPTETVEAGSASPSDAVARVLAAEEAFGLHTVEGHDGFAEQVATVRDDFVSFLLAARREGKRVVAYGAPGKGNTLLNHCGVRADLLEFAVDRNPYKHGRFLPGTHIPVHAPEALDEARPDYVVIMPWNLRKEISAQLAHVAQWGGRLVVALPHLEVFEPGT</sequence>
<dbReference type="Pfam" id="PF13489">
    <property type="entry name" value="Methyltransf_23"/>
    <property type="match status" value="1"/>
</dbReference>
<dbReference type="InterPro" id="IPR013630">
    <property type="entry name" value="Methyltransf_Zn-bd_dom_put"/>
</dbReference>
<dbReference type="Gene3D" id="6.20.50.110">
    <property type="entry name" value="Methyltransferase, zinc-binding domain"/>
    <property type="match status" value="1"/>
</dbReference>
<gene>
    <name evidence="3" type="ORF">V5O49_04705</name>
</gene>
<name>A0ABU7Z4L3_9MICO</name>
<dbReference type="EMBL" id="JBAGLP010000110">
    <property type="protein sequence ID" value="MEG3614419.1"/>
    <property type="molecule type" value="Genomic_DNA"/>
</dbReference>
<dbReference type="InterPro" id="IPR029063">
    <property type="entry name" value="SAM-dependent_MTases_sf"/>
</dbReference>
<dbReference type="GO" id="GO:0008168">
    <property type="term" value="F:methyltransferase activity"/>
    <property type="evidence" value="ECO:0007669"/>
    <property type="project" value="UniProtKB-KW"/>
</dbReference>
<dbReference type="InterPro" id="IPR013691">
    <property type="entry name" value="MeTrfase_14"/>
</dbReference>
<reference evidence="3" key="1">
    <citation type="journal article" date="2024" name="Antonie Van Leeuwenhoek">
        <title>Isoptericola haloaureus sp. nov., a dimorphic actinobacterium isolated from mangrove sediments of southeast India, implicating biosaline agricultural significance through nitrogen fixation and salt tolerance genes.</title>
        <authorList>
            <person name="Prathaban M."/>
            <person name="Prathiviraj R."/>
            <person name="Ravichandran M."/>
            <person name="Natarajan S.D."/>
            <person name="Sobanaa M."/>
            <person name="Hari Krishna Kumar S."/>
            <person name="Chandrasekar V."/>
            <person name="Selvin J."/>
        </authorList>
    </citation>
    <scope>NUCLEOTIDE SEQUENCE</scope>
    <source>
        <strain evidence="3">MP1014</strain>
    </source>
</reference>
<evidence type="ECO:0000313" key="3">
    <source>
        <dbReference type="EMBL" id="MEG3614419.1"/>
    </source>
</evidence>
<dbReference type="RefSeq" id="WP_332901217.1">
    <property type="nucleotide sequence ID" value="NZ_JBAGLP010000110.1"/>
</dbReference>
<keyword evidence="3" id="KW-0808">Transferase</keyword>
<keyword evidence="4" id="KW-1185">Reference proteome</keyword>
<dbReference type="Pfam" id="PF08421">
    <property type="entry name" value="Methyltransf_13"/>
    <property type="match status" value="1"/>
</dbReference>
<evidence type="ECO:0000259" key="1">
    <source>
        <dbReference type="Pfam" id="PF08421"/>
    </source>
</evidence>
<dbReference type="Gene3D" id="6.10.250.3100">
    <property type="match status" value="1"/>
</dbReference>
<evidence type="ECO:0000313" key="4">
    <source>
        <dbReference type="Proteomes" id="UP001310387"/>
    </source>
</evidence>
<feature type="domain" description="Methyltransferase putative zinc binding" evidence="1">
    <location>
        <begin position="20"/>
        <end position="81"/>
    </location>
</feature>
<feature type="domain" description="C-methyltransferase" evidence="2">
    <location>
        <begin position="262"/>
        <end position="423"/>
    </location>
</feature>
<keyword evidence="3" id="KW-0489">Methyltransferase</keyword>
<reference evidence="3" key="2">
    <citation type="submission" date="2024-02" db="EMBL/GenBank/DDBJ databases">
        <authorList>
            <person name="Prathaban M."/>
            <person name="Mythili R."/>
            <person name="Sharmila Devi N."/>
            <person name="Sobanaa M."/>
            <person name="Prathiviraj R."/>
            <person name="Selvin J."/>
        </authorList>
    </citation>
    <scope>NUCLEOTIDE SEQUENCE</scope>
    <source>
        <strain evidence="3">MP1014</strain>
    </source>
</reference>
<dbReference type="InterPro" id="IPR038576">
    <property type="entry name" value="Methyltransf_Zn-bd_dom_put_sf"/>
</dbReference>
<evidence type="ECO:0000259" key="2">
    <source>
        <dbReference type="Pfam" id="PF08484"/>
    </source>
</evidence>
<dbReference type="Gene3D" id="3.40.50.720">
    <property type="entry name" value="NAD(P)-binding Rossmann-like Domain"/>
    <property type="match status" value="1"/>
</dbReference>
<protein>
    <submittedName>
        <fullName evidence="3">Class I SAM-dependent methyltransferase</fullName>
        <ecNumber evidence="3">2.1.1.-</ecNumber>
    </submittedName>
</protein>
<dbReference type="EC" id="2.1.1.-" evidence="3"/>
<dbReference type="Gene3D" id="3.40.50.150">
    <property type="entry name" value="Vaccinia Virus protein VP39"/>
    <property type="match status" value="1"/>
</dbReference>
<dbReference type="Pfam" id="PF08484">
    <property type="entry name" value="Methyltransf_14"/>
    <property type="match status" value="1"/>
</dbReference>
<dbReference type="Proteomes" id="UP001310387">
    <property type="component" value="Unassembled WGS sequence"/>
</dbReference>
<organism evidence="3 4">
    <name type="scientific">Isoptericola haloaureus</name>
    <dbReference type="NCBI Taxonomy" id="1542902"/>
    <lineage>
        <taxon>Bacteria</taxon>
        <taxon>Bacillati</taxon>
        <taxon>Actinomycetota</taxon>
        <taxon>Actinomycetes</taxon>
        <taxon>Micrococcales</taxon>
        <taxon>Promicromonosporaceae</taxon>
        <taxon>Isoptericola</taxon>
    </lineage>
</organism>
<proteinExistence type="predicted"/>
<accession>A0ABU7Z4L3</accession>
<dbReference type="GO" id="GO:0032259">
    <property type="term" value="P:methylation"/>
    <property type="evidence" value="ECO:0007669"/>
    <property type="project" value="UniProtKB-KW"/>
</dbReference>
<dbReference type="PANTHER" id="PTHR43861:SF5">
    <property type="entry name" value="BLL5978 PROTEIN"/>
    <property type="match status" value="1"/>
</dbReference>
<dbReference type="SUPFAM" id="SSF53335">
    <property type="entry name" value="S-adenosyl-L-methionine-dependent methyltransferases"/>
    <property type="match status" value="1"/>
</dbReference>
<dbReference type="PANTHER" id="PTHR43861">
    <property type="entry name" value="TRANS-ACONITATE 2-METHYLTRANSFERASE-RELATED"/>
    <property type="match status" value="1"/>
</dbReference>
<comment type="caution">
    <text evidence="3">The sequence shown here is derived from an EMBL/GenBank/DDBJ whole genome shotgun (WGS) entry which is preliminary data.</text>
</comment>